<dbReference type="Pfam" id="PF00293">
    <property type="entry name" value="NUDIX"/>
    <property type="match status" value="1"/>
</dbReference>
<evidence type="ECO:0000313" key="3">
    <source>
        <dbReference type="EMBL" id="KAK2613616.1"/>
    </source>
</evidence>
<name>A0AAD9SNZ6_PHOAM</name>
<dbReference type="InterPro" id="IPR015797">
    <property type="entry name" value="NUDIX_hydrolase-like_dom_sf"/>
</dbReference>
<dbReference type="PROSITE" id="PS51462">
    <property type="entry name" value="NUDIX"/>
    <property type="match status" value="1"/>
</dbReference>
<evidence type="ECO:0000259" key="2">
    <source>
        <dbReference type="PROSITE" id="PS51462"/>
    </source>
</evidence>
<feature type="domain" description="Nudix hydrolase" evidence="2">
    <location>
        <begin position="37"/>
        <end position="184"/>
    </location>
</feature>
<gene>
    <name evidence="3" type="ORF">N8I77_000520</name>
</gene>
<feature type="region of interest" description="Disordered" evidence="1">
    <location>
        <begin position="195"/>
        <end position="233"/>
    </location>
</feature>
<reference evidence="3" key="1">
    <citation type="submission" date="2023-06" db="EMBL/GenBank/DDBJ databases">
        <authorList>
            <person name="Noh H."/>
        </authorList>
    </citation>
    <scope>NUCLEOTIDE SEQUENCE</scope>
    <source>
        <strain evidence="3">DUCC20226</strain>
    </source>
</reference>
<sequence>MSANRTPRQSRAGQSAAQIQDWGRFIFCNTCDGWHYGAGGAAGILLVRRNYNLPGQPATHVVMQHRADDLRTWAIPGGALDYGEMLRQGAIREASEEVSLPLDCTEGDDPLIVIREETTLTDHGYWRYTTFIADVLREFNPTRPAGEAESISVEWVPIDLVGLGRVSPLLPAFRDAWPTLRGIIQRSTIWNQMVNMGGENTDPSTASSYTVSPPLDQERGRILDSDEDSDPSM</sequence>
<protein>
    <recommendedName>
        <fullName evidence="2">Nudix hydrolase domain-containing protein</fullName>
    </recommendedName>
</protein>
<comment type="caution">
    <text evidence="3">The sequence shown here is derived from an EMBL/GenBank/DDBJ whole genome shotgun (WGS) entry which is preliminary data.</text>
</comment>
<proteinExistence type="predicted"/>
<accession>A0AAD9SNZ6</accession>
<evidence type="ECO:0000313" key="4">
    <source>
        <dbReference type="Proteomes" id="UP001265746"/>
    </source>
</evidence>
<dbReference type="EMBL" id="JAUJFL010000001">
    <property type="protein sequence ID" value="KAK2613616.1"/>
    <property type="molecule type" value="Genomic_DNA"/>
</dbReference>
<dbReference type="SUPFAM" id="SSF55811">
    <property type="entry name" value="Nudix"/>
    <property type="match status" value="1"/>
</dbReference>
<dbReference type="InterPro" id="IPR000086">
    <property type="entry name" value="NUDIX_hydrolase_dom"/>
</dbReference>
<dbReference type="Proteomes" id="UP001265746">
    <property type="component" value="Unassembled WGS sequence"/>
</dbReference>
<organism evidence="3 4">
    <name type="scientific">Phomopsis amygdali</name>
    <name type="common">Fusicoccum amygdali</name>
    <dbReference type="NCBI Taxonomy" id="1214568"/>
    <lineage>
        <taxon>Eukaryota</taxon>
        <taxon>Fungi</taxon>
        <taxon>Dikarya</taxon>
        <taxon>Ascomycota</taxon>
        <taxon>Pezizomycotina</taxon>
        <taxon>Sordariomycetes</taxon>
        <taxon>Sordariomycetidae</taxon>
        <taxon>Diaporthales</taxon>
        <taxon>Diaporthaceae</taxon>
        <taxon>Diaporthe</taxon>
    </lineage>
</organism>
<dbReference type="Gene3D" id="3.90.79.10">
    <property type="entry name" value="Nucleoside Triphosphate Pyrophosphohydrolase"/>
    <property type="match status" value="1"/>
</dbReference>
<feature type="compositionally biased region" description="Polar residues" evidence="1">
    <location>
        <begin position="201"/>
        <end position="211"/>
    </location>
</feature>
<dbReference type="AlphaFoldDB" id="A0AAD9SNZ6"/>
<keyword evidence="4" id="KW-1185">Reference proteome</keyword>
<evidence type="ECO:0000256" key="1">
    <source>
        <dbReference type="SAM" id="MobiDB-lite"/>
    </source>
</evidence>